<dbReference type="PANTHER" id="PTHR38011:SF11">
    <property type="entry name" value="2,5-DIAMINO-6-RIBOSYLAMINO-4(3H)-PYRIMIDINONE 5'-PHOSPHATE REDUCTASE"/>
    <property type="match status" value="1"/>
</dbReference>
<dbReference type="EMBL" id="JACYFU010000002">
    <property type="protein sequence ID" value="MBD8065567.1"/>
    <property type="molecule type" value="Genomic_DNA"/>
</dbReference>
<dbReference type="GO" id="GO:0009231">
    <property type="term" value="P:riboflavin biosynthetic process"/>
    <property type="evidence" value="ECO:0007669"/>
    <property type="project" value="InterPro"/>
</dbReference>
<dbReference type="Proteomes" id="UP000654108">
    <property type="component" value="Unassembled WGS sequence"/>
</dbReference>
<gene>
    <name evidence="2" type="ORF">IC608_08770</name>
</gene>
<dbReference type="InterPro" id="IPR002734">
    <property type="entry name" value="RibDG_C"/>
</dbReference>
<dbReference type="Pfam" id="PF01872">
    <property type="entry name" value="RibD_C"/>
    <property type="match status" value="1"/>
</dbReference>
<proteinExistence type="predicted"/>
<dbReference type="RefSeq" id="WP_191774582.1">
    <property type="nucleotide sequence ID" value="NZ_JACYFU010000002.1"/>
</dbReference>
<dbReference type="InterPro" id="IPR050765">
    <property type="entry name" value="Riboflavin_Biosynth_HTPR"/>
</dbReference>
<feature type="domain" description="Bacterial bifunctional deaminase-reductase C-terminal" evidence="1">
    <location>
        <begin position="6"/>
        <end position="170"/>
    </location>
</feature>
<dbReference type="Gene3D" id="3.40.430.10">
    <property type="entry name" value="Dihydrofolate Reductase, subunit A"/>
    <property type="match status" value="1"/>
</dbReference>
<comment type="caution">
    <text evidence="2">The sequence shown here is derived from an EMBL/GenBank/DDBJ whole genome shotgun (WGS) entry which is preliminary data.</text>
</comment>
<dbReference type="PANTHER" id="PTHR38011">
    <property type="entry name" value="DIHYDROFOLATE REDUCTASE FAMILY PROTEIN (AFU_ORTHOLOGUE AFUA_8G06820)"/>
    <property type="match status" value="1"/>
</dbReference>
<accession>A0A927IT67</accession>
<keyword evidence="3" id="KW-1185">Reference proteome</keyword>
<organism evidence="2 3">
    <name type="scientific">Devosia oryzisoli</name>
    <dbReference type="NCBI Taxonomy" id="2774138"/>
    <lineage>
        <taxon>Bacteria</taxon>
        <taxon>Pseudomonadati</taxon>
        <taxon>Pseudomonadota</taxon>
        <taxon>Alphaproteobacteria</taxon>
        <taxon>Hyphomicrobiales</taxon>
        <taxon>Devosiaceae</taxon>
        <taxon>Devosia</taxon>
    </lineage>
</organism>
<reference evidence="2" key="1">
    <citation type="submission" date="2020-09" db="EMBL/GenBank/DDBJ databases">
        <title>Genome seq and assembly of Devosia sp.</title>
        <authorList>
            <person name="Chhetri G."/>
        </authorList>
    </citation>
    <scope>NUCLEOTIDE SEQUENCE</scope>
    <source>
        <strain evidence="2">PTR5</strain>
    </source>
</reference>
<protein>
    <submittedName>
        <fullName evidence="2">Dihydrofolate reductase</fullName>
    </submittedName>
</protein>
<evidence type="ECO:0000313" key="2">
    <source>
        <dbReference type="EMBL" id="MBD8065567.1"/>
    </source>
</evidence>
<name>A0A927IT67_9HYPH</name>
<evidence type="ECO:0000259" key="1">
    <source>
        <dbReference type="Pfam" id="PF01872"/>
    </source>
</evidence>
<evidence type="ECO:0000313" key="3">
    <source>
        <dbReference type="Proteomes" id="UP000654108"/>
    </source>
</evidence>
<sequence length="178" mass="19400">MTTGHVFIGTSLDGFIARKTHDIAWLTGFPTPGEDHGFAAHMARVDGVVMGRGTYDAIKEMRPWYYSRPVVVLSRSLKQADVPAEIADKVEIMEATPADAMAAVAGRGWRRVYVDGGAVIQSFLRAGLVEDLVISRIPVLIGDGISLFGKLEQDLSLEHVETRAFPSGLVQSTYRVRG</sequence>
<dbReference type="AlphaFoldDB" id="A0A927IT67"/>
<dbReference type="SUPFAM" id="SSF53597">
    <property type="entry name" value="Dihydrofolate reductase-like"/>
    <property type="match status" value="1"/>
</dbReference>
<dbReference type="InterPro" id="IPR024072">
    <property type="entry name" value="DHFR-like_dom_sf"/>
</dbReference>
<dbReference type="GO" id="GO:0008703">
    <property type="term" value="F:5-amino-6-(5-phosphoribosylamino)uracil reductase activity"/>
    <property type="evidence" value="ECO:0007669"/>
    <property type="project" value="InterPro"/>
</dbReference>